<dbReference type="EMBL" id="LSYS01002950">
    <property type="protein sequence ID" value="OPJ85182.1"/>
    <property type="molecule type" value="Genomic_DNA"/>
</dbReference>
<protein>
    <submittedName>
        <fullName evidence="1">Uncharacterized protein</fullName>
    </submittedName>
</protein>
<accession>A0A1V4KL55</accession>
<organism evidence="1 2">
    <name type="scientific">Patagioenas fasciata monilis</name>
    <dbReference type="NCBI Taxonomy" id="372326"/>
    <lineage>
        <taxon>Eukaryota</taxon>
        <taxon>Metazoa</taxon>
        <taxon>Chordata</taxon>
        <taxon>Craniata</taxon>
        <taxon>Vertebrata</taxon>
        <taxon>Euteleostomi</taxon>
        <taxon>Archelosauria</taxon>
        <taxon>Archosauria</taxon>
        <taxon>Dinosauria</taxon>
        <taxon>Saurischia</taxon>
        <taxon>Theropoda</taxon>
        <taxon>Coelurosauria</taxon>
        <taxon>Aves</taxon>
        <taxon>Neognathae</taxon>
        <taxon>Neoaves</taxon>
        <taxon>Columbimorphae</taxon>
        <taxon>Columbiformes</taxon>
        <taxon>Columbidae</taxon>
        <taxon>Patagioenas</taxon>
    </lineage>
</organism>
<proteinExistence type="predicted"/>
<evidence type="ECO:0000313" key="2">
    <source>
        <dbReference type="Proteomes" id="UP000190648"/>
    </source>
</evidence>
<dbReference type="AlphaFoldDB" id="A0A1V4KL55"/>
<sequence>MHEALLPLSRKEPLCIWKKDIKCALKAQKPKLLCSRSVSLPRQDPLCLHTCGILDFNSHAWTFPEFVSKAEMCMRGRWAEVQRGNNLPWSSSPKTDGVVTAAPSLCSRSVLERGAAGRADGGSAAVLLVLAPPSEQSRLPGSAGAGVLLCRNCSTGLITKQNLLQDTVPSSLLD</sequence>
<reference evidence="1 2" key="1">
    <citation type="submission" date="2016-02" db="EMBL/GenBank/DDBJ databases">
        <title>Band-tailed pigeon sequencing and assembly.</title>
        <authorList>
            <person name="Soares A.E."/>
            <person name="Novak B.J."/>
            <person name="Rice E.S."/>
            <person name="O'Connell B."/>
            <person name="Chang D."/>
            <person name="Weber S."/>
            <person name="Shapiro B."/>
        </authorList>
    </citation>
    <scope>NUCLEOTIDE SEQUENCE [LARGE SCALE GENOMIC DNA]</scope>
    <source>
        <strain evidence="1">BTP2013</strain>
        <tissue evidence="1">Blood</tissue>
    </source>
</reference>
<evidence type="ECO:0000313" key="1">
    <source>
        <dbReference type="EMBL" id="OPJ85182.1"/>
    </source>
</evidence>
<keyword evidence="2" id="KW-1185">Reference proteome</keyword>
<gene>
    <name evidence="1" type="ORF">AV530_018195</name>
</gene>
<name>A0A1V4KL55_PATFA</name>
<comment type="caution">
    <text evidence="1">The sequence shown here is derived from an EMBL/GenBank/DDBJ whole genome shotgun (WGS) entry which is preliminary data.</text>
</comment>
<dbReference type="Proteomes" id="UP000190648">
    <property type="component" value="Unassembled WGS sequence"/>
</dbReference>